<evidence type="ECO:0000256" key="1">
    <source>
        <dbReference type="ARBA" id="ARBA00004651"/>
    </source>
</evidence>
<dbReference type="Pfam" id="PF02588">
    <property type="entry name" value="YitT_membrane"/>
    <property type="match status" value="1"/>
</dbReference>
<evidence type="ECO:0000256" key="5">
    <source>
        <dbReference type="ARBA" id="ARBA00023136"/>
    </source>
</evidence>
<dbReference type="PIRSF" id="PIRSF006483">
    <property type="entry name" value="Membrane_protein_YitT"/>
    <property type="match status" value="1"/>
</dbReference>
<dbReference type="PANTHER" id="PTHR33545">
    <property type="entry name" value="UPF0750 MEMBRANE PROTEIN YITT-RELATED"/>
    <property type="match status" value="1"/>
</dbReference>
<dbReference type="InterPro" id="IPR003740">
    <property type="entry name" value="YitT"/>
</dbReference>
<keyword evidence="3 6" id="KW-0812">Transmembrane</keyword>
<evidence type="ECO:0000256" key="6">
    <source>
        <dbReference type="SAM" id="Phobius"/>
    </source>
</evidence>
<dbReference type="EMBL" id="FOIM01000017">
    <property type="protein sequence ID" value="SET85775.1"/>
    <property type="molecule type" value="Genomic_DNA"/>
</dbReference>
<evidence type="ECO:0000256" key="4">
    <source>
        <dbReference type="ARBA" id="ARBA00022989"/>
    </source>
</evidence>
<dbReference type="InterPro" id="IPR019264">
    <property type="entry name" value="DUF2179"/>
</dbReference>
<keyword evidence="4 6" id="KW-1133">Transmembrane helix</keyword>
<dbReference type="RefSeq" id="WP_092365699.1">
    <property type="nucleotide sequence ID" value="NZ_CATZMQ010000014.1"/>
</dbReference>
<comment type="subcellular location">
    <subcellularLocation>
        <location evidence="1">Cell membrane</location>
        <topology evidence="1">Multi-pass membrane protein</topology>
    </subcellularLocation>
</comment>
<dbReference type="InterPro" id="IPR051461">
    <property type="entry name" value="UPF0750_membrane"/>
</dbReference>
<feature type="transmembrane region" description="Helical" evidence="6">
    <location>
        <begin position="14"/>
        <end position="33"/>
    </location>
</feature>
<dbReference type="Gene3D" id="3.30.70.120">
    <property type="match status" value="1"/>
</dbReference>
<gene>
    <name evidence="8" type="ORF">SAMN05216313_11714</name>
</gene>
<organism evidence="8 9">
    <name type="scientific">Enterocloster lavalensis</name>
    <dbReference type="NCBI Taxonomy" id="460384"/>
    <lineage>
        <taxon>Bacteria</taxon>
        <taxon>Bacillati</taxon>
        <taxon>Bacillota</taxon>
        <taxon>Clostridia</taxon>
        <taxon>Lachnospirales</taxon>
        <taxon>Lachnospiraceae</taxon>
        <taxon>Enterocloster</taxon>
    </lineage>
</organism>
<evidence type="ECO:0000259" key="7">
    <source>
        <dbReference type="Pfam" id="PF10035"/>
    </source>
</evidence>
<keyword evidence="2" id="KW-1003">Cell membrane</keyword>
<dbReference type="Pfam" id="PF10035">
    <property type="entry name" value="DUF2179"/>
    <property type="match status" value="1"/>
</dbReference>
<dbReference type="AlphaFoldDB" id="A0A1I0HP34"/>
<evidence type="ECO:0000256" key="2">
    <source>
        <dbReference type="ARBA" id="ARBA00022475"/>
    </source>
</evidence>
<feature type="transmembrane region" description="Helical" evidence="6">
    <location>
        <begin position="53"/>
        <end position="73"/>
    </location>
</feature>
<dbReference type="Proteomes" id="UP000198508">
    <property type="component" value="Unassembled WGS sequence"/>
</dbReference>
<dbReference type="GO" id="GO:0005886">
    <property type="term" value="C:plasma membrane"/>
    <property type="evidence" value="ECO:0007669"/>
    <property type="project" value="UniProtKB-SubCell"/>
</dbReference>
<accession>A0A1I0HP34</accession>
<reference evidence="9" key="1">
    <citation type="submission" date="2016-10" db="EMBL/GenBank/DDBJ databases">
        <authorList>
            <person name="Varghese N."/>
            <person name="Submissions S."/>
        </authorList>
    </citation>
    <scope>NUCLEOTIDE SEQUENCE [LARGE SCALE GENOMIC DNA]</scope>
    <source>
        <strain evidence="9">NLAE-zl-G277</strain>
    </source>
</reference>
<dbReference type="PANTHER" id="PTHR33545:SF5">
    <property type="entry name" value="UPF0750 MEMBRANE PROTEIN YITT"/>
    <property type="match status" value="1"/>
</dbReference>
<evidence type="ECO:0000313" key="8">
    <source>
        <dbReference type="EMBL" id="SET85775.1"/>
    </source>
</evidence>
<dbReference type="InterPro" id="IPR015867">
    <property type="entry name" value="N-reg_PII/ATP_PRibTrfase_C"/>
</dbReference>
<name>A0A1I0HP34_9FIRM</name>
<keyword evidence="5 6" id="KW-0472">Membrane</keyword>
<dbReference type="STRING" id="460384.SAMN05216313_11714"/>
<feature type="transmembrane region" description="Helical" evidence="6">
    <location>
        <begin position="85"/>
        <end position="103"/>
    </location>
</feature>
<feature type="transmembrane region" description="Helical" evidence="6">
    <location>
        <begin position="109"/>
        <end position="129"/>
    </location>
</feature>
<keyword evidence="9" id="KW-1185">Reference proteome</keyword>
<proteinExistence type="predicted"/>
<feature type="domain" description="DUF2179" evidence="7">
    <location>
        <begin position="225"/>
        <end position="279"/>
    </location>
</feature>
<dbReference type="CDD" id="cd16380">
    <property type="entry name" value="YitT_C"/>
    <property type="match status" value="1"/>
</dbReference>
<evidence type="ECO:0000313" key="9">
    <source>
        <dbReference type="Proteomes" id="UP000198508"/>
    </source>
</evidence>
<sequence>MRIRKRLEGLAREALWDCAAAFMIAAGLSVFAAGADFAPGGVNGLSLIIRHLFGLPMGAVSLVLNGPVILVTYKLLGRDFLLKSLKSMVICAVFMDYVIPFVPPYHGNQLLAALFAGAFNGAGLALIYLQNSSTGGSDFLILSVKKLKPHLSIGQITQIIDGSVIVLGGFVFRNIEAVLYGIVCTAVTTAVIDRIMNGACSGKTVMIITESGRRIAAEIDRAMGRGATIMRATGGYSGTQKDAVLCVCSHRQIPQVRRVVQGLDGNAFVIVGEFTQVYGEGFQKLEEN</sequence>
<evidence type="ECO:0000256" key="3">
    <source>
        <dbReference type="ARBA" id="ARBA00022692"/>
    </source>
</evidence>
<protein>
    <submittedName>
        <fullName evidence="8">Uncharacterized membrane-anchored protein YitT, contains DUF161 and DUF2179 domains</fullName>
    </submittedName>
</protein>